<evidence type="ECO:0000256" key="3">
    <source>
        <dbReference type="ARBA" id="ARBA00022618"/>
    </source>
</evidence>
<keyword evidence="16" id="KW-1185">Reference proteome</keyword>
<feature type="domain" description="Mur ligase C-terminal" evidence="13">
    <location>
        <begin position="318"/>
        <end position="437"/>
    </location>
</feature>
<dbReference type="InterPro" id="IPR036615">
    <property type="entry name" value="Mur_ligase_C_dom_sf"/>
</dbReference>
<evidence type="ECO:0000256" key="11">
    <source>
        <dbReference type="RuleBase" id="RU004136"/>
    </source>
</evidence>
<dbReference type="Gene3D" id="3.90.190.20">
    <property type="entry name" value="Mur ligase, C-terminal domain"/>
    <property type="match status" value="1"/>
</dbReference>
<dbReference type="PANTHER" id="PTHR43024">
    <property type="entry name" value="UDP-N-ACETYLMURAMOYL-TRIPEPTIDE--D-ALANYL-D-ALANINE LIGASE"/>
    <property type="match status" value="1"/>
</dbReference>
<dbReference type="SUPFAM" id="SSF63418">
    <property type="entry name" value="MurE/MurF N-terminal domain"/>
    <property type="match status" value="1"/>
</dbReference>
<dbReference type="Gene3D" id="3.40.1190.10">
    <property type="entry name" value="Mur-like, catalytic domain"/>
    <property type="match status" value="1"/>
</dbReference>
<dbReference type="InterPro" id="IPR013221">
    <property type="entry name" value="Mur_ligase_cen"/>
</dbReference>
<dbReference type="InterPro" id="IPR004101">
    <property type="entry name" value="Mur_ligase_C"/>
</dbReference>
<keyword evidence="5 10" id="KW-0067">ATP-binding</keyword>
<dbReference type="Pfam" id="PF02875">
    <property type="entry name" value="Mur_ligase_C"/>
    <property type="match status" value="1"/>
</dbReference>
<dbReference type="GO" id="GO:0047480">
    <property type="term" value="F:UDP-N-acetylmuramoyl-tripeptide-D-alanyl-D-alanine ligase activity"/>
    <property type="evidence" value="ECO:0007669"/>
    <property type="project" value="UniProtKB-EC"/>
</dbReference>
<evidence type="ECO:0000256" key="9">
    <source>
        <dbReference type="ARBA" id="ARBA00023316"/>
    </source>
</evidence>
<organism evidence="15 16">
    <name type="scientific">Congregibacter brevis</name>
    <dbReference type="NCBI Taxonomy" id="3081201"/>
    <lineage>
        <taxon>Bacteria</taxon>
        <taxon>Pseudomonadati</taxon>
        <taxon>Pseudomonadota</taxon>
        <taxon>Gammaproteobacteria</taxon>
        <taxon>Cellvibrionales</taxon>
        <taxon>Halieaceae</taxon>
        <taxon>Congregibacter</taxon>
    </lineage>
</organism>
<evidence type="ECO:0000256" key="10">
    <source>
        <dbReference type="HAMAP-Rule" id="MF_02019"/>
    </source>
</evidence>
<evidence type="ECO:0000313" key="16">
    <source>
        <dbReference type="Proteomes" id="UP001626549"/>
    </source>
</evidence>
<evidence type="ECO:0000256" key="6">
    <source>
        <dbReference type="ARBA" id="ARBA00022960"/>
    </source>
</evidence>
<feature type="domain" description="Mur ligase central" evidence="14">
    <location>
        <begin position="106"/>
        <end position="296"/>
    </location>
</feature>
<dbReference type="SUPFAM" id="SSF53244">
    <property type="entry name" value="MurD-like peptide ligases, peptide-binding domain"/>
    <property type="match status" value="1"/>
</dbReference>
<dbReference type="SUPFAM" id="SSF53623">
    <property type="entry name" value="MurD-like peptide ligases, catalytic domain"/>
    <property type="match status" value="1"/>
</dbReference>
<keyword evidence="1 10" id="KW-0963">Cytoplasm</keyword>
<evidence type="ECO:0000256" key="7">
    <source>
        <dbReference type="ARBA" id="ARBA00022984"/>
    </source>
</evidence>
<keyword evidence="7 10" id="KW-0573">Peptidoglycan synthesis</keyword>
<dbReference type="HAMAP" id="MF_02019">
    <property type="entry name" value="MurF"/>
    <property type="match status" value="1"/>
</dbReference>
<feature type="domain" description="Mur ligase N-terminal catalytic" evidence="12">
    <location>
        <begin position="25"/>
        <end position="72"/>
    </location>
</feature>
<dbReference type="Gene3D" id="3.40.1390.10">
    <property type="entry name" value="MurE/MurF, N-terminal domain"/>
    <property type="match status" value="1"/>
</dbReference>
<reference evidence="15 16" key="1">
    <citation type="submission" date="2023-10" db="EMBL/GenBank/DDBJ databases">
        <title>Two novel species belonging to the OM43/NOR5 clade.</title>
        <authorList>
            <person name="Park M."/>
        </authorList>
    </citation>
    <scope>NUCLEOTIDE SEQUENCE [LARGE SCALE GENOMIC DNA]</scope>
    <source>
        <strain evidence="15 16">IMCC45268</strain>
    </source>
</reference>
<evidence type="ECO:0000256" key="5">
    <source>
        <dbReference type="ARBA" id="ARBA00022840"/>
    </source>
</evidence>
<accession>A0ABZ0IHS3</accession>
<evidence type="ECO:0000313" key="15">
    <source>
        <dbReference type="EMBL" id="WOJ98369.1"/>
    </source>
</evidence>
<dbReference type="InterPro" id="IPR051046">
    <property type="entry name" value="MurCDEF_CellWall_CoF430Synth"/>
</dbReference>
<dbReference type="Pfam" id="PF08245">
    <property type="entry name" value="Mur_ligase_M"/>
    <property type="match status" value="1"/>
</dbReference>
<dbReference type="Proteomes" id="UP001626549">
    <property type="component" value="Chromosome"/>
</dbReference>
<name>A0ABZ0IHS3_9GAMM</name>
<comment type="function">
    <text evidence="10 11">Involved in cell wall formation. Catalyzes the final step in the synthesis of UDP-N-acetylmuramoyl-pentapeptide, the precursor of murein.</text>
</comment>
<dbReference type="InterPro" id="IPR035911">
    <property type="entry name" value="MurE/MurF_N"/>
</dbReference>
<gene>
    <name evidence="10 15" type="primary">murF</name>
    <name evidence="15" type="ORF">R0137_07315</name>
</gene>
<keyword evidence="3 10" id="KW-0132">Cell division</keyword>
<dbReference type="RefSeq" id="WP_407329720.1">
    <property type="nucleotide sequence ID" value="NZ_CP136865.1"/>
</dbReference>
<evidence type="ECO:0000259" key="13">
    <source>
        <dbReference type="Pfam" id="PF02875"/>
    </source>
</evidence>
<dbReference type="InterPro" id="IPR036565">
    <property type="entry name" value="Mur-like_cat_sf"/>
</dbReference>
<dbReference type="PANTHER" id="PTHR43024:SF1">
    <property type="entry name" value="UDP-N-ACETYLMURAMOYL-TRIPEPTIDE--D-ALANYL-D-ALANINE LIGASE"/>
    <property type="match status" value="1"/>
</dbReference>
<keyword evidence="9 10" id="KW-0961">Cell wall biogenesis/degradation</keyword>
<keyword evidence="2 10" id="KW-0436">Ligase</keyword>
<evidence type="ECO:0000256" key="1">
    <source>
        <dbReference type="ARBA" id="ARBA00022490"/>
    </source>
</evidence>
<dbReference type="InterPro" id="IPR000713">
    <property type="entry name" value="Mur_ligase_N"/>
</dbReference>
<comment type="pathway">
    <text evidence="10 11">Cell wall biogenesis; peptidoglycan biosynthesis.</text>
</comment>
<comment type="subcellular location">
    <subcellularLocation>
        <location evidence="10 11">Cytoplasm</location>
    </subcellularLocation>
</comment>
<evidence type="ECO:0000256" key="2">
    <source>
        <dbReference type="ARBA" id="ARBA00022598"/>
    </source>
</evidence>
<dbReference type="EMBL" id="CP136865">
    <property type="protein sequence ID" value="WOJ98369.1"/>
    <property type="molecule type" value="Genomic_DNA"/>
</dbReference>
<dbReference type="InterPro" id="IPR005863">
    <property type="entry name" value="UDP-N-AcMur_synth"/>
</dbReference>
<comment type="similarity">
    <text evidence="10">Belongs to the MurCDEF family. MurF subfamily.</text>
</comment>
<evidence type="ECO:0000259" key="12">
    <source>
        <dbReference type="Pfam" id="PF01225"/>
    </source>
</evidence>
<evidence type="ECO:0000256" key="8">
    <source>
        <dbReference type="ARBA" id="ARBA00023306"/>
    </source>
</evidence>
<sequence length="458" mass="47577">MMSAMTLPVIAERLGAVYTGAALAVSGVAIDSRAIGPGDLFVALPGERVDGHDYIDAAVANGAVAALVQRPVDASIPCLLVSSCLAALSELGRASRDLSQSIVVAITGSCGKTTVKNLCRSIFSQAGATLATSGNYNNEIGVPLTLSRIEDQTRYAIVEMGATRRGDIAHLCALARPSITTVLNAMEAHLEGFGSVADVADIKAEIYDGLSGDGFAVLNLDQPWVDLWRERIAKAGAASVTYSLVDGGDISVSDLTDRGLQGSDFILHMGDESRGVSFPLPGRHNVSNALAAAALAKAAGLSLGQIVAGLEMAESEPGRLQTERLSGGKVLIDDSYNANPGSVRAAIDLLAGTRGRSLLVLGEMLELGEESPQRHAEMGSLARELGISQFVGIGDALKPAVEAFGDTAHWYPSREAVTPDLPALLERSDTVLVKGSRGAAMESVLAELRGIASEDRSC</sequence>
<evidence type="ECO:0000259" key="14">
    <source>
        <dbReference type="Pfam" id="PF08245"/>
    </source>
</evidence>
<keyword evidence="4 10" id="KW-0547">Nucleotide-binding</keyword>
<keyword evidence="8 10" id="KW-0131">Cell cycle</keyword>
<comment type="catalytic activity">
    <reaction evidence="10 11">
        <text>D-alanyl-D-alanine + UDP-N-acetyl-alpha-D-muramoyl-L-alanyl-gamma-D-glutamyl-meso-2,6-diaminopimelate + ATP = UDP-N-acetyl-alpha-D-muramoyl-L-alanyl-gamma-D-glutamyl-meso-2,6-diaminopimeloyl-D-alanyl-D-alanine + ADP + phosphate + H(+)</text>
        <dbReference type="Rhea" id="RHEA:28374"/>
        <dbReference type="ChEBI" id="CHEBI:15378"/>
        <dbReference type="ChEBI" id="CHEBI:30616"/>
        <dbReference type="ChEBI" id="CHEBI:43474"/>
        <dbReference type="ChEBI" id="CHEBI:57822"/>
        <dbReference type="ChEBI" id="CHEBI:61386"/>
        <dbReference type="ChEBI" id="CHEBI:83905"/>
        <dbReference type="ChEBI" id="CHEBI:456216"/>
        <dbReference type="EC" id="6.3.2.10"/>
    </reaction>
</comment>
<dbReference type="EC" id="6.3.2.10" evidence="10 11"/>
<protein>
    <recommendedName>
        <fullName evidence="10 11">UDP-N-acetylmuramoyl-tripeptide--D-alanyl-D-alanine ligase</fullName>
        <ecNumber evidence="10 11">6.3.2.10</ecNumber>
    </recommendedName>
    <alternativeName>
        <fullName evidence="10">D-alanyl-D-alanine-adding enzyme</fullName>
    </alternativeName>
</protein>
<feature type="binding site" evidence="10">
    <location>
        <begin position="108"/>
        <end position="114"/>
    </location>
    <ligand>
        <name>ATP</name>
        <dbReference type="ChEBI" id="CHEBI:30616"/>
    </ligand>
</feature>
<dbReference type="Pfam" id="PF01225">
    <property type="entry name" value="Mur_ligase"/>
    <property type="match status" value="1"/>
</dbReference>
<proteinExistence type="inferred from homology"/>
<evidence type="ECO:0000256" key="4">
    <source>
        <dbReference type="ARBA" id="ARBA00022741"/>
    </source>
</evidence>
<dbReference type="NCBIfam" id="TIGR01143">
    <property type="entry name" value="murF"/>
    <property type="match status" value="1"/>
</dbReference>
<keyword evidence="6 10" id="KW-0133">Cell shape</keyword>